<feature type="compositionally biased region" description="Polar residues" evidence="1">
    <location>
        <begin position="1"/>
        <end position="25"/>
    </location>
</feature>
<feature type="transmembrane region" description="Helical" evidence="2">
    <location>
        <begin position="385"/>
        <end position="409"/>
    </location>
</feature>
<feature type="transmembrane region" description="Helical" evidence="2">
    <location>
        <begin position="155"/>
        <end position="184"/>
    </location>
</feature>
<evidence type="ECO:0000313" key="4">
    <source>
        <dbReference type="Proteomes" id="UP000809081"/>
    </source>
</evidence>
<feature type="transmembrane region" description="Helical" evidence="2">
    <location>
        <begin position="196"/>
        <end position="229"/>
    </location>
</feature>
<keyword evidence="2" id="KW-0812">Transmembrane</keyword>
<keyword evidence="2" id="KW-0472">Membrane</keyword>
<protein>
    <submittedName>
        <fullName evidence="3">Uncharacterized protein YneF (UPF0154 family)</fullName>
    </submittedName>
</protein>
<sequence length="529" mass="59896">MASDFSTDMNSGNYSRSRKSVNQTGKKTEGVSVTKLNSPKAKGWHRFLILVFSLVLASLTIAVPALTDLANSIQSQHLYTGLMFSRGHLPYTEIFATGGFLYYSLIALAYHLGSTLWLVVVAFLFFYISGLYLYRIIAYLTAKEKFASGGVCLFYMLNLSLGFGGLYPIQFAMPFVLIALWFLVKYFIGKTTDEAFILYGITCALAILFDARTIIFWLLSLIAIIIYNISQKHWLKGIYQTLCLIFGFLLIIYSVGYFIFNLQITSDYLSETVSYYLTHLGLTRSNLYLTLLFQLVLALASGLVMGLLTYRKHMSGKVSDKEIKLIIFVATILYLIYAVFSRSFDTYYLLYVLPFALILSSLRINDEHELSLTRTSHRRLKPVDLQTKFITAFLTSGFLLPLLAIVYGITSPLAAYVVNIPINTERTTIARYIGKENGTENTIYVWDSSAKIYRQSKTKSASKFVLPTNNTADKTNYSNLQDHLIQDLASYVVVNQSEELPSSVKNNLKKNYDKVSVEKVSHFTIYKKK</sequence>
<feature type="transmembrane region" description="Helical" evidence="2">
    <location>
        <begin position="322"/>
        <end position="340"/>
    </location>
</feature>
<gene>
    <name evidence="3" type="ORF">JOC31_001822</name>
</gene>
<dbReference type="RefSeq" id="WP_205017851.1">
    <property type="nucleotide sequence ID" value="NZ_JAFBEI010000048.1"/>
</dbReference>
<proteinExistence type="predicted"/>
<feature type="transmembrane region" description="Helical" evidence="2">
    <location>
        <begin position="47"/>
        <end position="70"/>
    </location>
</feature>
<feature type="transmembrane region" description="Helical" evidence="2">
    <location>
        <begin position="287"/>
        <end position="310"/>
    </location>
</feature>
<accession>A0ABS2PNI6</accession>
<dbReference type="EMBL" id="JAFBEI010000048">
    <property type="protein sequence ID" value="MBM7636993.1"/>
    <property type="molecule type" value="Genomic_DNA"/>
</dbReference>
<name>A0ABS2PNI6_9STRE</name>
<dbReference type="Proteomes" id="UP000809081">
    <property type="component" value="Unassembled WGS sequence"/>
</dbReference>
<reference evidence="3 4" key="1">
    <citation type="submission" date="2021-01" db="EMBL/GenBank/DDBJ databases">
        <title>Genomic Encyclopedia of Type Strains, Phase IV (KMG-IV): sequencing the most valuable type-strain genomes for metagenomic binning, comparative biology and taxonomic classification.</title>
        <authorList>
            <person name="Goeker M."/>
        </authorList>
    </citation>
    <scope>NUCLEOTIDE SEQUENCE [LARGE SCALE GENOMIC DNA]</scope>
    <source>
        <strain evidence="3 4">DSM 27513</strain>
    </source>
</reference>
<comment type="caution">
    <text evidence="3">The sequence shown here is derived from an EMBL/GenBank/DDBJ whole genome shotgun (WGS) entry which is preliminary data.</text>
</comment>
<keyword evidence="4" id="KW-1185">Reference proteome</keyword>
<evidence type="ECO:0000256" key="1">
    <source>
        <dbReference type="SAM" id="MobiDB-lite"/>
    </source>
</evidence>
<organism evidence="3 4">
    <name type="scientific">Streptococcus saliviloxodontae</name>
    <dbReference type="NCBI Taxonomy" id="1349416"/>
    <lineage>
        <taxon>Bacteria</taxon>
        <taxon>Bacillati</taxon>
        <taxon>Bacillota</taxon>
        <taxon>Bacilli</taxon>
        <taxon>Lactobacillales</taxon>
        <taxon>Streptococcaceae</taxon>
        <taxon>Streptococcus</taxon>
    </lineage>
</organism>
<keyword evidence="2" id="KW-1133">Transmembrane helix</keyword>
<evidence type="ECO:0000313" key="3">
    <source>
        <dbReference type="EMBL" id="MBM7636993.1"/>
    </source>
</evidence>
<feature type="transmembrane region" description="Helical" evidence="2">
    <location>
        <begin position="116"/>
        <end position="134"/>
    </location>
</feature>
<feature type="transmembrane region" description="Helical" evidence="2">
    <location>
        <begin position="346"/>
        <end position="364"/>
    </location>
</feature>
<feature type="region of interest" description="Disordered" evidence="1">
    <location>
        <begin position="1"/>
        <end position="32"/>
    </location>
</feature>
<feature type="transmembrane region" description="Helical" evidence="2">
    <location>
        <begin position="241"/>
        <end position="260"/>
    </location>
</feature>
<evidence type="ECO:0000256" key="2">
    <source>
        <dbReference type="SAM" id="Phobius"/>
    </source>
</evidence>
<feature type="transmembrane region" description="Helical" evidence="2">
    <location>
        <begin position="91"/>
        <end position="110"/>
    </location>
</feature>